<keyword evidence="3" id="KW-1185">Reference proteome</keyword>
<name>A0A0G9MNT1_9SPHN</name>
<sequence>MGPVNWIAVLAAWLVAAAVGVAFYGRAATPLKSRLRHAVAALLLLLTAAMMGHMFARVGAATLEAKPWLYPMMSGGLALAFVGPALFIAYARRDFDQRAAWKDYGVWVLTYLAMGAVFWMLG</sequence>
<feature type="transmembrane region" description="Helical" evidence="1">
    <location>
        <begin position="37"/>
        <end position="56"/>
    </location>
</feature>
<keyword evidence="1" id="KW-1133">Transmembrane helix</keyword>
<feature type="transmembrane region" description="Helical" evidence="1">
    <location>
        <begin position="104"/>
        <end position="121"/>
    </location>
</feature>
<comment type="caution">
    <text evidence="2">The sequence shown here is derived from an EMBL/GenBank/DDBJ whole genome shotgun (WGS) entry which is preliminary data.</text>
</comment>
<keyword evidence="1" id="KW-0812">Transmembrane</keyword>
<gene>
    <name evidence="2" type="ORF">AAW00_13095</name>
</gene>
<protein>
    <recommendedName>
        <fullName evidence="4">DUF1761 domain-containing protein</fullName>
    </recommendedName>
</protein>
<reference evidence="2 3" key="1">
    <citation type="submission" date="2015-04" db="EMBL/GenBank/DDBJ databases">
        <title>The draft genome sequence of Erythrobacter luteus KA37.</title>
        <authorList>
            <person name="Zhuang L."/>
            <person name="Liu Y."/>
            <person name="Shao Z."/>
        </authorList>
    </citation>
    <scope>NUCLEOTIDE SEQUENCE [LARGE SCALE GENOMIC DNA]</scope>
    <source>
        <strain evidence="2 3">KA37</strain>
    </source>
</reference>
<evidence type="ECO:0000313" key="2">
    <source>
        <dbReference type="EMBL" id="KLE32377.1"/>
    </source>
</evidence>
<feature type="transmembrane region" description="Helical" evidence="1">
    <location>
        <begin position="6"/>
        <end position="25"/>
    </location>
</feature>
<dbReference type="AlphaFoldDB" id="A0A0G9MNT1"/>
<keyword evidence="1" id="KW-0472">Membrane</keyword>
<dbReference type="OrthoDB" id="7432713at2"/>
<dbReference type="Proteomes" id="UP000053464">
    <property type="component" value="Unassembled WGS sequence"/>
</dbReference>
<dbReference type="RefSeq" id="WP_047004891.1">
    <property type="nucleotide sequence ID" value="NZ_LBHB01000004.1"/>
</dbReference>
<dbReference type="EMBL" id="LBHB01000004">
    <property type="protein sequence ID" value="KLE32377.1"/>
    <property type="molecule type" value="Genomic_DNA"/>
</dbReference>
<organism evidence="2 3">
    <name type="scientific">Aurantiacibacter luteus</name>
    <dbReference type="NCBI Taxonomy" id="1581420"/>
    <lineage>
        <taxon>Bacteria</taxon>
        <taxon>Pseudomonadati</taxon>
        <taxon>Pseudomonadota</taxon>
        <taxon>Alphaproteobacteria</taxon>
        <taxon>Sphingomonadales</taxon>
        <taxon>Erythrobacteraceae</taxon>
        <taxon>Aurantiacibacter</taxon>
    </lineage>
</organism>
<accession>A0A0G9MNT1</accession>
<evidence type="ECO:0000256" key="1">
    <source>
        <dbReference type="SAM" id="Phobius"/>
    </source>
</evidence>
<evidence type="ECO:0000313" key="3">
    <source>
        <dbReference type="Proteomes" id="UP000053464"/>
    </source>
</evidence>
<proteinExistence type="predicted"/>
<dbReference type="PATRIC" id="fig|1581420.6.peg.2675"/>
<evidence type="ECO:0008006" key="4">
    <source>
        <dbReference type="Google" id="ProtNLM"/>
    </source>
</evidence>
<feature type="transmembrane region" description="Helical" evidence="1">
    <location>
        <begin position="68"/>
        <end position="92"/>
    </location>
</feature>